<dbReference type="Proteomes" id="UP000249218">
    <property type="component" value="Unassembled WGS sequence"/>
</dbReference>
<proteinExistence type="predicted"/>
<protein>
    <submittedName>
        <fullName evidence="2">Uncharacterized protein</fullName>
    </submittedName>
</protein>
<keyword evidence="1" id="KW-0472">Membrane</keyword>
<name>A0A2W1BFE2_HELAM</name>
<organism evidence="2 3">
    <name type="scientific">Helicoverpa armigera</name>
    <name type="common">Cotton bollworm</name>
    <name type="synonym">Heliothis armigera</name>
    <dbReference type="NCBI Taxonomy" id="29058"/>
    <lineage>
        <taxon>Eukaryota</taxon>
        <taxon>Metazoa</taxon>
        <taxon>Ecdysozoa</taxon>
        <taxon>Arthropoda</taxon>
        <taxon>Hexapoda</taxon>
        <taxon>Insecta</taxon>
        <taxon>Pterygota</taxon>
        <taxon>Neoptera</taxon>
        <taxon>Endopterygota</taxon>
        <taxon>Lepidoptera</taxon>
        <taxon>Glossata</taxon>
        <taxon>Ditrysia</taxon>
        <taxon>Noctuoidea</taxon>
        <taxon>Noctuidae</taxon>
        <taxon>Heliothinae</taxon>
        <taxon>Helicoverpa</taxon>
    </lineage>
</organism>
<feature type="transmembrane region" description="Helical" evidence="1">
    <location>
        <begin position="21"/>
        <end position="42"/>
    </location>
</feature>
<gene>
    <name evidence="2" type="primary">HaOG210219</name>
    <name evidence="2" type="ORF">B5X24_HaOG210219</name>
</gene>
<accession>A0A2W1BFE2</accession>
<sequence>MRKRTVTGNRLLAIKHARQQGYLLSGWQSFAIVCIYIDKHFYMSRSNTSSYSDQCESHFNVYERFTK</sequence>
<keyword evidence="1" id="KW-1133">Transmembrane helix</keyword>
<dbReference type="AlphaFoldDB" id="A0A2W1BFE2"/>
<evidence type="ECO:0000313" key="2">
    <source>
        <dbReference type="EMBL" id="PZC72981.1"/>
    </source>
</evidence>
<evidence type="ECO:0000256" key="1">
    <source>
        <dbReference type="SAM" id="Phobius"/>
    </source>
</evidence>
<keyword evidence="1" id="KW-0812">Transmembrane</keyword>
<dbReference type="EMBL" id="KZ150137">
    <property type="protein sequence ID" value="PZC72981.1"/>
    <property type="molecule type" value="Genomic_DNA"/>
</dbReference>
<keyword evidence="3" id="KW-1185">Reference proteome</keyword>
<reference evidence="2 3" key="1">
    <citation type="journal article" date="2017" name="BMC Biol.">
        <title>Genomic innovations, transcriptional plasticity and gene loss underlying the evolution and divergence of two highly polyphagous and invasive Helicoverpa pest species.</title>
        <authorList>
            <person name="Pearce S.L."/>
            <person name="Clarke D.F."/>
            <person name="East P.D."/>
            <person name="Elfekih S."/>
            <person name="Gordon K.H."/>
            <person name="Jermiin L.S."/>
            <person name="McGaughran A."/>
            <person name="Oakeshott J.G."/>
            <person name="Papanikolaou A."/>
            <person name="Perera O.P."/>
            <person name="Rane R.V."/>
            <person name="Richards S."/>
            <person name="Tay W.T."/>
            <person name="Walsh T.K."/>
            <person name="Anderson A."/>
            <person name="Anderson C.J."/>
            <person name="Asgari S."/>
            <person name="Board P.G."/>
            <person name="Bretschneider A."/>
            <person name="Campbell P.M."/>
            <person name="Chertemps T."/>
            <person name="Christeller J.T."/>
            <person name="Coppin C.W."/>
            <person name="Downes S.J."/>
            <person name="Duan G."/>
            <person name="Farnsworth C.A."/>
            <person name="Good R.T."/>
            <person name="Han L.B."/>
            <person name="Han Y.C."/>
            <person name="Hatje K."/>
            <person name="Horne I."/>
            <person name="Huang Y.P."/>
            <person name="Hughes D.S."/>
            <person name="Jacquin-Joly E."/>
            <person name="James W."/>
            <person name="Jhangiani S."/>
            <person name="Kollmar M."/>
            <person name="Kuwar S.S."/>
            <person name="Li S."/>
            <person name="Liu N.Y."/>
            <person name="Maibeche M.T."/>
            <person name="Miller J.R."/>
            <person name="Montagne N."/>
            <person name="Perry T."/>
            <person name="Qu J."/>
            <person name="Song S.V."/>
            <person name="Sutton G.G."/>
            <person name="Vogel H."/>
            <person name="Walenz B.P."/>
            <person name="Xu W."/>
            <person name="Zhang H.J."/>
            <person name="Zou Z."/>
            <person name="Batterham P."/>
            <person name="Edwards O.R."/>
            <person name="Feyereisen R."/>
            <person name="Gibbs R.A."/>
            <person name="Heckel D.G."/>
            <person name="McGrath A."/>
            <person name="Robin C."/>
            <person name="Scherer S.E."/>
            <person name="Worley K.C."/>
            <person name="Wu Y.D."/>
        </authorList>
    </citation>
    <scope>NUCLEOTIDE SEQUENCE [LARGE SCALE GENOMIC DNA]</scope>
    <source>
        <strain evidence="2">Harm_GR_Male_#8</strain>
        <tissue evidence="2">Whole organism</tissue>
    </source>
</reference>
<evidence type="ECO:0000313" key="3">
    <source>
        <dbReference type="Proteomes" id="UP000249218"/>
    </source>
</evidence>